<name>W6YC03_COCC2</name>
<evidence type="ECO:0000313" key="1">
    <source>
        <dbReference type="EMBL" id="EUC33059.1"/>
    </source>
</evidence>
<gene>
    <name evidence="1" type="ORF">COCCADRAFT_97017</name>
</gene>
<protein>
    <submittedName>
        <fullName evidence="1">Uncharacterized protein</fullName>
    </submittedName>
</protein>
<dbReference type="AlphaFoldDB" id="W6YC03"/>
<proteinExistence type="predicted"/>
<dbReference type="Proteomes" id="UP000053841">
    <property type="component" value="Unassembled WGS sequence"/>
</dbReference>
<keyword evidence="2" id="KW-1185">Reference proteome</keyword>
<evidence type="ECO:0000313" key="2">
    <source>
        <dbReference type="Proteomes" id="UP000053841"/>
    </source>
</evidence>
<accession>W6YC03</accession>
<organism evidence="1 2">
    <name type="scientific">Cochliobolus carbonum (strain 26-R-13)</name>
    <name type="common">Maize leaf spot fungus</name>
    <name type="synonym">Bipolaris zeicola</name>
    <dbReference type="NCBI Taxonomy" id="930089"/>
    <lineage>
        <taxon>Eukaryota</taxon>
        <taxon>Fungi</taxon>
        <taxon>Dikarya</taxon>
        <taxon>Ascomycota</taxon>
        <taxon>Pezizomycotina</taxon>
        <taxon>Dothideomycetes</taxon>
        <taxon>Pleosporomycetidae</taxon>
        <taxon>Pleosporales</taxon>
        <taxon>Pleosporineae</taxon>
        <taxon>Pleosporaceae</taxon>
        <taxon>Bipolaris</taxon>
    </lineage>
</organism>
<dbReference type="RefSeq" id="XP_007712642.1">
    <property type="nucleotide sequence ID" value="XM_007714452.1"/>
</dbReference>
<dbReference type="GeneID" id="19154286"/>
<reference evidence="1 2" key="1">
    <citation type="journal article" date="2013" name="PLoS Genet.">
        <title>Comparative genome structure, secondary metabolite, and effector coding capacity across Cochliobolus pathogens.</title>
        <authorList>
            <person name="Condon B.J."/>
            <person name="Leng Y."/>
            <person name="Wu D."/>
            <person name="Bushley K.E."/>
            <person name="Ohm R.A."/>
            <person name="Otillar R."/>
            <person name="Martin J."/>
            <person name="Schackwitz W."/>
            <person name="Grimwood J."/>
            <person name="MohdZainudin N."/>
            <person name="Xue C."/>
            <person name="Wang R."/>
            <person name="Manning V.A."/>
            <person name="Dhillon B."/>
            <person name="Tu Z.J."/>
            <person name="Steffenson B.J."/>
            <person name="Salamov A."/>
            <person name="Sun H."/>
            <person name="Lowry S."/>
            <person name="LaButti K."/>
            <person name="Han J."/>
            <person name="Copeland A."/>
            <person name="Lindquist E."/>
            <person name="Barry K."/>
            <person name="Schmutz J."/>
            <person name="Baker S.E."/>
            <person name="Ciuffetti L.M."/>
            <person name="Grigoriev I.V."/>
            <person name="Zhong S."/>
            <person name="Turgeon B.G."/>
        </authorList>
    </citation>
    <scope>NUCLEOTIDE SEQUENCE [LARGE SCALE GENOMIC DNA]</scope>
    <source>
        <strain evidence="1 2">26-R-13</strain>
    </source>
</reference>
<dbReference type="EMBL" id="KI964618">
    <property type="protein sequence ID" value="EUC33059.1"/>
    <property type="molecule type" value="Genomic_DNA"/>
</dbReference>
<sequence length="51" mass="5939">MLRVTVSSILDTLRLRLLTYAVCAKPKKTMHSPTFVLYLIPSRCDFYYISL</sequence>
<dbReference type="KEGG" id="bze:COCCADRAFT_97017"/>
<dbReference type="HOGENOM" id="CLU_3105993_0_0_1"/>